<dbReference type="PROSITE" id="PS50905">
    <property type="entry name" value="FERRITIN_LIKE"/>
    <property type="match status" value="1"/>
</dbReference>
<evidence type="ECO:0000256" key="2">
    <source>
        <dbReference type="ARBA" id="ARBA00045578"/>
    </source>
</evidence>
<accession>A0A485PN87</accession>
<protein>
    <recommendedName>
        <fullName evidence="4">Ferritin</fullName>
    </recommendedName>
</protein>
<keyword evidence="8" id="KW-1185">Reference proteome</keyword>
<organism evidence="7 8">
    <name type="scientific">Lynx pardinus</name>
    <name type="common">Iberian lynx</name>
    <name type="synonym">Felis pardina</name>
    <dbReference type="NCBI Taxonomy" id="191816"/>
    <lineage>
        <taxon>Eukaryota</taxon>
        <taxon>Metazoa</taxon>
        <taxon>Chordata</taxon>
        <taxon>Craniata</taxon>
        <taxon>Vertebrata</taxon>
        <taxon>Euteleostomi</taxon>
        <taxon>Mammalia</taxon>
        <taxon>Eutheria</taxon>
        <taxon>Laurasiatheria</taxon>
        <taxon>Carnivora</taxon>
        <taxon>Feliformia</taxon>
        <taxon>Felidae</taxon>
        <taxon>Felinae</taxon>
        <taxon>Lynx</taxon>
    </lineage>
</organism>
<keyword evidence="4" id="KW-0409">Iron storage</keyword>
<feature type="non-terminal residue" evidence="7">
    <location>
        <position position="65"/>
    </location>
</feature>
<dbReference type="EMBL" id="CAAGRJ010037392">
    <property type="protein sequence ID" value="VFV45399.1"/>
    <property type="molecule type" value="Genomic_DNA"/>
</dbReference>
<comment type="similarity">
    <text evidence="4">Belongs to the ferritin family.</text>
</comment>
<dbReference type="Proteomes" id="UP000386466">
    <property type="component" value="Unassembled WGS sequence"/>
</dbReference>
<comment type="subcellular location">
    <subcellularLocation>
        <location evidence="1">Autolysosome</location>
    </subcellularLocation>
</comment>
<dbReference type="InterPro" id="IPR009078">
    <property type="entry name" value="Ferritin-like_SF"/>
</dbReference>
<keyword evidence="4" id="KW-0408">Iron</keyword>
<dbReference type="GO" id="GO:0006826">
    <property type="term" value="P:iron ion transport"/>
    <property type="evidence" value="ECO:0007669"/>
    <property type="project" value="InterPro"/>
</dbReference>
<dbReference type="Gene3D" id="1.20.1260.10">
    <property type="match status" value="1"/>
</dbReference>
<dbReference type="GO" id="GO:0006879">
    <property type="term" value="P:intracellular iron ion homeostasis"/>
    <property type="evidence" value="ECO:0007669"/>
    <property type="project" value="UniProtKB-KW"/>
</dbReference>
<evidence type="ECO:0000256" key="5">
    <source>
        <dbReference type="SAM" id="MobiDB-lite"/>
    </source>
</evidence>
<dbReference type="GO" id="GO:0044754">
    <property type="term" value="C:autolysosome"/>
    <property type="evidence" value="ECO:0007669"/>
    <property type="project" value="UniProtKB-SubCell"/>
</dbReference>
<dbReference type="InterPro" id="IPR009040">
    <property type="entry name" value="Ferritin-like_diiron"/>
</dbReference>
<reference evidence="7 8" key="1">
    <citation type="submission" date="2019-01" db="EMBL/GenBank/DDBJ databases">
        <authorList>
            <person name="Alioto T."/>
            <person name="Alioto T."/>
        </authorList>
    </citation>
    <scope>NUCLEOTIDE SEQUENCE [LARGE SCALE GENOMIC DNA]</scope>
</reference>
<dbReference type="GO" id="GO:0008198">
    <property type="term" value="F:ferrous iron binding"/>
    <property type="evidence" value="ECO:0007669"/>
    <property type="project" value="TreeGrafter"/>
</dbReference>
<dbReference type="InterPro" id="IPR012347">
    <property type="entry name" value="Ferritin-like"/>
</dbReference>
<dbReference type="PANTHER" id="PTHR11431:SF47">
    <property type="entry name" value="FERRITIN LIGHT CHAIN"/>
    <property type="match status" value="1"/>
</dbReference>
<gene>
    <name evidence="7" type="ORF">LYPA_23C011267</name>
</gene>
<name>A0A485PN87_LYNPA</name>
<keyword evidence="4" id="KW-0479">Metal-binding</keyword>
<dbReference type="SUPFAM" id="SSF47240">
    <property type="entry name" value="Ferritin-like"/>
    <property type="match status" value="1"/>
</dbReference>
<evidence type="ECO:0000313" key="8">
    <source>
        <dbReference type="Proteomes" id="UP000386466"/>
    </source>
</evidence>
<evidence type="ECO:0000256" key="3">
    <source>
        <dbReference type="ARBA" id="ARBA00047045"/>
    </source>
</evidence>
<evidence type="ECO:0000256" key="1">
    <source>
        <dbReference type="ARBA" id="ARBA00044942"/>
    </source>
</evidence>
<evidence type="ECO:0000256" key="4">
    <source>
        <dbReference type="RuleBase" id="RU361145"/>
    </source>
</evidence>
<comment type="function">
    <text evidence="2">Stores iron in a soluble, non-toxic, readily available form. Important for iron homeostasis. Iron is taken up in the ferrous form and deposited as ferric hydroxides after oxidation. Also plays a role in delivery of iron to cells. Mediates iron uptake in capsule cells of the developing kidney. Delivery to lysosomes by the cargo receptor NCOA4 for autophagic degradation and release or iron.</text>
</comment>
<feature type="domain" description="Ferritin-like diiron" evidence="6">
    <location>
        <begin position="1"/>
        <end position="65"/>
    </location>
</feature>
<comment type="subunit">
    <text evidence="3">Oligomer of 24 subunits. There are two types of subunits: L (light) chain and H (heavy) chain. The major chain can be light or heavy, depending on the species and tissue type. The functional molecule forms a roughly spherical shell with a diameter of 12 nm and contains a central cavity into which the insoluble mineral iron core is deposited. Interacts with NCOA4.</text>
</comment>
<feature type="region of interest" description="Disordered" evidence="5">
    <location>
        <begin position="41"/>
        <end position="65"/>
    </location>
</feature>
<dbReference type="InterPro" id="IPR001519">
    <property type="entry name" value="Ferritin"/>
</dbReference>
<dbReference type="AlphaFoldDB" id="A0A485PN87"/>
<dbReference type="PANTHER" id="PTHR11431">
    <property type="entry name" value="FERRITIN"/>
    <property type="match status" value="1"/>
</dbReference>
<sequence length="65" mass="7494">MQLQSSYTYLSLGLYFDRDNVALEAVGHFFHKLAMQKQEGTEHLPKMQNQPGSVLFQDVHKPSQE</sequence>
<dbReference type="GO" id="GO:0008199">
    <property type="term" value="F:ferric iron binding"/>
    <property type="evidence" value="ECO:0007669"/>
    <property type="project" value="InterPro"/>
</dbReference>
<evidence type="ECO:0000313" key="7">
    <source>
        <dbReference type="EMBL" id="VFV45399.1"/>
    </source>
</evidence>
<proteinExistence type="inferred from homology"/>
<evidence type="ECO:0000259" key="6">
    <source>
        <dbReference type="PROSITE" id="PS50905"/>
    </source>
</evidence>